<keyword evidence="2" id="KW-1185">Reference proteome</keyword>
<evidence type="ECO:0000313" key="2">
    <source>
        <dbReference type="Proteomes" id="UP000499080"/>
    </source>
</evidence>
<comment type="caution">
    <text evidence="1">The sequence shown here is derived from an EMBL/GenBank/DDBJ whole genome shotgun (WGS) entry which is preliminary data.</text>
</comment>
<dbReference type="AlphaFoldDB" id="A0A4Y2F409"/>
<dbReference type="OrthoDB" id="7912552at2759"/>
<dbReference type="Proteomes" id="UP000499080">
    <property type="component" value="Unassembled WGS sequence"/>
</dbReference>
<proteinExistence type="predicted"/>
<reference evidence="1 2" key="1">
    <citation type="journal article" date="2019" name="Sci. Rep.">
        <title>Orb-weaving spider Araneus ventricosus genome elucidates the spidroin gene catalogue.</title>
        <authorList>
            <person name="Kono N."/>
            <person name="Nakamura H."/>
            <person name="Ohtoshi R."/>
            <person name="Moran D.A.P."/>
            <person name="Shinohara A."/>
            <person name="Yoshida Y."/>
            <person name="Fujiwara M."/>
            <person name="Mori M."/>
            <person name="Tomita M."/>
            <person name="Arakawa K."/>
        </authorList>
    </citation>
    <scope>NUCLEOTIDE SEQUENCE [LARGE SCALE GENOMIC DNA]</scope>
</reference>
<evidence type="ECO:0000313" key="1">
    <source>
        <dbReference type="EMBL" id="GBM34825.1"/>
    </source>
</evidence>
<name>A0A4Y2F409_ARAVE</name>
<accession>A0A4Y2F409</accession>
<gene>
    <name evidence="1" type="ORF">AVEN_208030_1</name>
</gene>
<sequence>MSRQIIALTAMKFAQLRNGGSNMSAVPEHKILICEAIPGGEFEGTNNWVWWLPEEPPRSPDLTQWTFLWGYLKQQVYATSNIAGPSTTTLWMLLPT</sequence>
<protein>
    <submittedName>
        <fullName evidence="1">Uncharacterized protein</fullName>
    </submittedName>
</protein>
<dbReference type="EMBL" id="BGPR01000770">
    <property type="protein sequence ID" value="GBM34825.1"/>
    <property type="molecule type" value="Genomic_DNA"/>
</dbReference>
<organism evidence="1 2">
    <name type="scientific">Araneus ventricosus</name>
    <name type="common">Orbweaver spider</name>
    <name type="synonym">Epeira ventricosa</name>
    <dbReference type="NCBI Taxonomy" id="182803"/>
    <lineage>
        <taxon>Eukaryota</taxon>
        <taxon>Metazoa</taxon>
        <taxon>Ecdysozoa</taxon>
        <taxon>Arthropoda</taxon>
        <taxon>Chelicerata</taxon>
        <taxon>Arachnida</taxon>
        <taxon>Araneae</taxon>
        <taxon>Araneomorphae</taxon>
        <taxon>Entelegynae</taxon>
        <taxon>Araneoidea</taxon>
        <taxon>Araneidae</taxon>
        <taxon>Araneus</taxon>
    </lineage>
</organism>